<reference evidence="1" key="3">
    <citation type="journal article" date="2019" name="BMC Res. Notes">
        <title>Complete genome sequence of the Sulfodiicoccus acidiphilus strain HS-1T, the first crenarchaeon that lacks polB3, isolated from an acidic hot spring in Ohwaku-dani, Hakone, Japan.</title>
        <authorList>
            <person name="Sakai H.D."/>
            <person name="Kurosawa N."/>
        </authorList>
    </citation>
    <scope>NUCLEOTIDE SEQUENCE</scope>
    <source>
        <strain evidence="1">HS-1</strain>
    </source>
</reference>
<evidence type="ECO:0000313" key="3">
    <source>
        <dbReference type="Proteomes" id="UP000276741"/>
    </source>
</evidence>
<dbReference type="AlphaFoldDB" id="A0A348B3A3"/>
<evidence type="ECO:0000313" key="1">
    <source>
        <dbReference type="EMBL" id="BBD72655.1"/>
    </source>
</evidence>
<dbReference type="InterPro" id="IPR036390">
    <property type="entry name" value="WH_DNA-bd_sf"/>
</dbReference>
<dbReference type="InterPro" id="IPR036388">
    <property type="entry name" value="WH-like_DNA-bd_sf"/>
</dbReference>
<proteinExistence type="predicted"/>
<reference evidence="3" key="2">
    <citation type="submission" date="2018-04" db="EMBL/GenBank/DDBJ databases">
        <title>Complete genome sequence of Sulfodiicoccus acidiphilus strain HS-1.</title>
        <authorList>
            <person name="Sakai H.D."/>
            <person name="Kurosawa N."/>
        </authorList>
    </citation>
    <scope>NUCLEOTIDE SEQUENCE [LARGE SCALE GENOMIC DNA]</scope>
    <source>
        <strain evidence="3">HS-1</strain>
    </source>
</reference>
<organism evidence="1 3">
    <name type="scientific">Sulfodiicoccus acidiphilus</name>
    <dbReference type="NCBI Taxonomy" id="1670455"/>
    <lineage>
        <taxon>Archaea</taxon>
        <taxon>Thermoproteota</taxon>
        <taxon>Thermoprotei</taxon>
        <taxon>Sulfolobales</taxon>
        <taxon>Sulfolobaceae</taxon>
        <taxon>Sulfodiicoccus</taxon>
    </lineage>
</organism>
<evidence type="ECO:0000313" key="2">
    <source>
        <dbReference type="EMBL" id="GGT95663.1"/>
    </source>
</evidence>
<evidence type="ECO:0008006" key="4">
    <source>
        <dbReference type="Google" id="ProtNLM"/>
    </source>
</evidence>
<dbReference type="OrthoDB" id="31046at2157"/>
<name>A0A348B3A3_9CREN</name>
<dbReference type="KEGG" id="sacd:HS1genome_1044"/>
<dbReference type="GeneID" id="38666558"/>
<dbReference type="Proteomes" id="UP000616143">
    <property type="component" value="Unassembled WGS sequence"/>
</dbReference>
<dbReference type="Gene3D" id="1.10.10.10">
    <property type="entry name" value="Winged helix-like DNA-binding domain superfamily/Winged helix DNA-binding domain"/>
    <property type="match status" value="1"/>
</dbReference>
<sequence length="121" mass="13271">MEISPVQLEELVHEKIKEAGDEGIAQTELATALGVSNKELSSALKKLILKRLVLKRSMKVDGKNVVKLFAVARDYSRIVVNVKSMHDVPCFTCNILSKCGNGSQIGPHNCPKLASWLISQL</sequence>
<reference evidence="2" key="1">
    <citation type="journal article" date="2014" name="Int. J. Syst. Evol. Microbiol.">
        <title>Complete genome sequence of Corynebacterium casei LMG S-19264T (=DSM 44701T), isolated from a smear-ripened cheese.</title>
        <authorList>
            <consortium name="US DOE Joint Genome Institute (JGI-PGF)"/>
            <person name="Walter F."/>
            <person name="Albersmeier A."/>
            <person name="Kalinowski J."/>
            <person name="Ruckert C."/>
        </authorList>
    </citation>
    <scope>NUCLEOTIDE SEQUENCE</scope>
    <source>
        <strain evidence="2">JCM 31740</strain>
    </source>
</reference>
<dbReference type="EMBL" id="BMQS01000009">
    <property type="protein sequence ID" value="GGT95663.1"/>
    <property type="molecule type" value="Genomic_DNA"/>
</dbReference>
<dbReference type="Proteomes" id="UP000276741">
    <property type="component" value="Chromosome"/>
</dbReference>
<dbReference type="RefSeq" id="WP_126449920.1">
    <property type="nucleotide sequence ID" value="NZ_AP018553.1"/>
</dbReference>
<protein>
    <recommendedName>
        <fullName evidence="4">Winged helix-turn-helix domain-containing protein</fullName>
    </recommendedName>
</protein>
<gene>
    <name evidence="2" type="ORF">GCM10007116_11600</name>
    <name evidence="1" type="ORF">HS1genome_1044</name>
</gene>
<reference evidence="2" key="4">
    <citation type="submission" date="2020-09" db="EMBL/GenBank/DDBJ databases">
        <authorList>
            <person name="Sun Q."/>
            <person name="Ohkuma M."/>
        </authorList>
    </citation>
    <scope>NUCLEOTIDE SEQUENCE</scope>
    <source>
        <strain evidence="2">JCM 31740</strain>
    </source>
</reference>
<dbReference type="EMBL" id="AP018553">
    <property type="protein sequence ID" value="BBD72655.1"/>
    <property type="molecule type" value="Genomic_DNA"/>
</dbReference>
<accession>A0A348B3A3</accession>
<keyword evidence="3" id="KW-1185">Reference proteome</keyword>
<dbReference type="SUPFAM" id="SSF46785">
    <property type="entry name" value="Winged helix' DNA-binding domain"/>
    <property type="match status" value="1"/>
</dbReference>